<reference evidence="3" key="1">
    <citation type="journal article" date="2019" name="Int. J. Syst. Evol. Microbiol.">
        <title>The Global Catalogue of Microorganisms (GCM) 10K type strain sequencing project: providing services to taxonomists for standard genome sequencing and annotation.</title>
        <authorList>
            <consortium name="The Broad Institute Genomics Platform"/>
            <consortium name="The Broad Institute Genome Sequencing Center for Infectious Disease"/>
            <person name="Wu L."/>
            <person name="Ma J."/>
        </authorList>
    </citation>
    <scope>NUCLEOTIDE SEQUENCE [LARGE SCALE GENOMIC DNA]</scope>
    <source>
        <strain evidence="3">CGMCC 4.7246</strain>
    </source>
</reference>
<feature type="domain" description="Carrier" evidence="1">
    <location>
        <begin position="14"/>
        <end position="91"/>
    </location>
</feature>
<gene>
    <name evidence="2" type="ORF">ACFP3R_23765</name>
</gene>
<dbReference type="Proteomes" id="UP001596220">
    <property type="component" value="Unassembled WGS sequence"/>
</dbReference>
<protein>
    <submittedName>
        <fullName evidence="2">Acyl carrier protein</fullName>
    </submittedName>
</protein>
<dbReference type="InterPro" id="IPR009081">
    <property type="entry name" value="PP-bd_ACP"/>
</dbReference>
<dbReference type="Gene3D" id="1.10.1200.10">
    <property type="entry name" value="ACP-like"/>
    <property type="match status" value="1"/>
</dbReference>
<keyword evidence="3" id="KW-1185">Reference proteome</keyword>
<dbReference type="PROSITE" id="PS50075">
    <property type="entry name" value="CARRIER"/>
    <property type="match status" value="1"/>
</dbReference>
<proteinExistence type="predicted"/>
<dbReference type="InterPro" id="IPR036736">
    <property type="entry name" value="ACP-like_sf"/>
</dbReference>
<dbReference type="SUPFAM" id="SSF47336">
    <property type="entry name" value="ACP-like"/>
    <property type="match status" value="1"/>
</dbReference>
<name>A0ABW1PAA1_9PSEU</name>
<organism evidence="2 3">
    <name type="scientific">Saccharothrix lopnurensis</name>
    <dbReference type="NCBI Taxonomy" id="1670621"/>
    <lineage>
        <taxon>Bacteria</taxon>
        <taxon>Bacillati</taxon>
        <taxon>Actinomycetota</taxon>
        <taxon>Actinomycetes</taxon>
        <taxon>Pseudonocardiales</taxon>
        <taxon>Pseudonocardiaceae</taxon>
        <taxon>Saccharothrix</taxon>
    </lineage>
</organism>
<evidence type="ECO:0000313" key="3">
    <source>
        <dbReference type="Proteomes" id="UP001596220"/>
    </source>
</evidence>
<accession>A0ABW1PAA1</accession>
<dbReference type="RefSeq" id="WP_380638591.1">
    <property type="nucleotide sequence ID" value="NZ_JBHSQO010000027.1"/>
</dbReference>
<dbReference type="EMBL" id="JBHSQO010000027">
    <property type="protein sequence ID" value="MFC6092299.1"/>
    <property type="molecule type" value="Genomic_DNA"/>
</dbReference>
<sequence length="97" mass="10711">MTLSTPRQTTTTGRSDAEIEQHVLRFIEQHTKKTWAPDTDLFASGAVSSLFALQLVMALEKAFDVSVAGEDLKLDNFRTVNAMVALVRRLQDEGSGE</sequence>
<dbReference type="Pfam" id="PF00550">
    <property type="entry name" value="PP-binding"/>
    <property type="match status" value="1"/>
</dbReference>
<evidence type="ECO:0000259" key="1">
    <source>
        <dbReference type="PROSITE" id="PS50075"/>
    </source>
</evidence>
<evidence type="ECO:0000313" key="2">
    <source>
        <dbReference type="EMBL" id="MFC6092299.1"/>
    </source>
</evidence>
<comment type="caution">
    <text evidence="2">The sequence shown here is derived from an EMBL/GenBank/DDBJ whole genome shotgun (WGS) entry which is preliminary data.</text>
</comment>